<dbReference type="InterPro" id="IPR001387">
    <property type="entry name" value="Cro/C1-type_HTH"/>
</dbReference>
<sequence length="266" mass="30232">MNKLARIEARRAVADFIRDRRACLAPEDVGLQRGARRRTPGLRRDEVAQLAGVGITWYTWFEQGRDIQVSADFLERLSRAFRLNATERSHLFTLAQQRPPPHRPPQETRLPDAVRRILASLHMPACVMTRRWDVVAWNAPAIEILGDFAALPEDERNILHLIFTSSGFQQRMASWEEDARGTLEKFRLDFARADGDPGFAALVAELAARSADFAKWWPRQEVRPVGDGMKRLRHPRHGVLEFQHATFSVEGGSELRMVVYTAAGDA</sequence>
<accession>A0ABS3K8L9</accession>
<feature type="domain" description="HTH cro/C1-type" evidence="1">
    <location>
        <begin position="16"/>
        <end position="88"/>
    </location>
</feature>
<evidence type="ECO:0000313" key="2">
    <source>
        <dbReference type="EMBL" id="MBO1073808.1"/>
    </source>
</evidence>
<name>A0ABS3K8L9_9PROT</name>
<dbReference type="SMART" id="SM00530">
    <property type="entry name" value="HTH_XRE"/>
    <property type="match status" value="1"/>
</dbReference>
<comment type="caution">
    <text evidence="2">The sequence shown here is derived from an EMBL/GenBank/DDBJ whole genome shotgun (WGS) entry which is preliminary data.</text>
</comment>
<organism evidence="2 3">
    <name type="scientific">Roseomonas marmotae</name>
    <dbReference type="NCBI Taxonomy" id="2768161"/>
    <lineage>
        <taxon>Bacteria</taxon>
        <taxon>Pseudomonadati</taxon>
        <taxon>Pseudomonadota</taxon>
        <taxon>Alphaproteobacteria</taxon>
        <taxon>Acetobacterales</taxon>
        <taxon>Roseomonadaceae</taxon>
        <taxon>Roseomonas</taxon>
    </lineage>
</organism>
<evidence type="ECO:0000259" key="1">
    <source>
        <dbReference type="SMART" id="SM00530"/>
    </source>
</evidence>
<gene>
    <name evidence="2" type="ORF">IAI60_04240</name>
</gene>
<dbReference type="Gene3D" id="3.30.450.180">
    <property type="match status" value="1"/>
</dbReference>
<dbReference type="Gene3D" id="1.10.260.40">
    <property type="entry name" value="lambda repressor-like DNA-binding domains"/>
    <property type="match status" value="1"/>
</dbReference>
<dbReference type="EMBL" id="JACTNF010000003">
    <property type="protein sequence ID" value="MBO1073808.1"/>
    <property type="molecule type" value="Genomic_DNA"/>
</dbReference>
<dbReference type="SUPFAM" id="SSF47413">
    <property type="entry name" value="lambda repressor-like DNA-binding domains"/>
    <property type="match status" value="1"/>
</dbReference>
<dbReference type="InterPro" id="IPR010982">
    <property type="entry name" value="Lambda_DNA-bd_dom_sf"/>
</dbReference>
<protein>
    <submittedName>
        <fullName evidence="2">Helix-turn-helix domain-containing protein</fullName>
    </submittedName>
</protein>
<dbReference type="PANTHER" id="PTHR35010">
    <property type="entry name" value="BLL4672 PROTEIN-RELATED"/>
    <property type="match status" value="1"/>
</dbReference>
<keyword evidence="3" id="KW-1185">Reference proteome</keyword>
<dbReference type="CDD" id="cd00093">
    <property type="entry name" value="HTH_XRE"/>
    <property type="match status" value="1"/>
</dbReference>
<dbReference type="Pfam" id="PF17765">
    <property type="entry name" value="MLTR_LBD"/>
    <property type="match status" value="1"/>
</dbReference>
<dbReference type="Proteomes" id="UP001518990">
    <property type="component" value="Unassembled WGS sequence"/>
</dbReference>
<proteinExistence type="predicted"/>
<dbReference type="RefSeq" id="WP_207445401.1">
    <property type="nucleotide sequence ID" value="NZ_CP061091.1"/>
</dbReference>
<dbReference type="Pfam" id="PF13560">
    <property type="entry name" value="HTH_31"/>
    <property type="match status" value="1"/>
</dbReference>
<evidence type="ECO:0000313" key="3">
    <source>
        <dbReference type="Proteomes" id="UP001518990"/>
    </source>
</evidence>
<dbReference type="InterPro" id="IPR041413">
    <property type="entry name" value="MLTR_LBD"/>
</dbReference>
<reference evidence="2 3" key="1">
    <citation type="submission" date="2020-09" db="EMBL/GenBank/DDBJ databases">
        <title>Roseomonas.</title>
        <authorList>
            <person name="Zhu W."/>
        </authorList>
    </citation>
    <scope>NUCLEOTIDE SEQUENCE [LARGE SCALE GENOMIC DNA]</scope>
    <source>
        <strain evidence="2 3">1311</strain>
    </source>
</reference>